<protein>
    <submittedName>
        <fullName evidence="1">Uncharacterized protein</fullName>
    </submittedName>
</protein>
<dbReference type="RefSeq" id="WP_003373272.1">
    <property type="nucleotide sequence ID" value="NZ_JACBBA010000001.1"/>
</dbReference>
<dbReference type="EMBL" id="SXFB01000016">
    <property type="protein sequence ID" value="NFV27516.1"/>
    <property type="molecule type" value="Genomic_DNA"/>
</dbReference>
<organism evidence="1 2">
    <name type="scientific">Clostridium botulinum</name>
    <dbReference type="NCBI Taxonomy" id="1491"/>
    <lineage>
        <taxon>Bacteria</taxon>
        <taxon>Bacillati</taxon>
        <taxon>Bacillota</taxon>
        <taxon>Clostridia</taxon>
        <taxon>Eubacteriales</taxon>
        <taxon>Clostridiaceae</taxon>
        <taxon>Clostridium</taxon>
    </lineage>
</organism>
<dbReference type="AlphaFoldDB" id="A0A6B4JIN8"/>
<proteinExistence type="predicted"/>
<reference evidence="1 2" key="1">
    <citation type="submission" date="2019-04" db="EMBL/GenBank/DDBJ databases">
        <title>Genome sequencing of Clostridium botulinum Groups I-IV and Clostridium butyricum.</title>
        <authorList>
            <person name="Brunt J."/>
            <person name="Van Vliet A.H.M."/>
            <person name="Stringer S.C."/>
            <person name="Carter A.T."/>
            <person name="Peck M.W."/>
        </authorList>
    </citation>
    <scope>NUCLEOTIDE SEQUENCE [LARGE SCALE GENOMIC DNA]</scope>
    <source>
        <strain evidence="1 2">BL81</strain>
    </source>
</reference>
<name>A0A6B4JIN8_CLOBO</name>
<dbReference type="Proteomes" id="UP000486903">
    <property type="component" value="Unassembled WGS sequence"/>
</dbReference>
<evidence type="ECO:0000313" key="1">
    <source>
        <dbReference type="EMBL" id="NFV27516.1"/>
    </source>
</evidence>
<evidence type="ECO:0000313" key="2">
    <source>
        <dbReference type="Proteomes" id="UP000486903"/>
    </source>
</evidence>
<accession>A0A6B4JIN8</accession>
<gene>
    <name evidence="1" type="ORF">FDG31_15385</name>
</gene>
<comment type="caution">
    <text evidence="1">The sequence shown here is derived from an EMBL/GenBank/DDBJ whole genome shotgun (WGS) entry which is preliminary data.</text>
</comment>
<sequence length="151" mass="17993">MKLLKRDGKHEGFYITLVIGKRENVSWWSSPPNKVDHVGLSYLTDRYPLITTRKRAEEFKELYANLWVDATKYQKELMEHCIGLNYKNKPYRNYFYTDCNDKDWNELVAKGLANKSKKEPDSHNCIYFWLTKQGVEFILGKLISNEVYREL</sequence>